<gene>
    <name evidence="2" type="ORF">GXP69_02840</name>
</gene>
<dbReference type="AlphaFoldDB" id="A0A6B3LT21"/>
<sequence length="185" mass="21003">MITDKILTFALSLIILLAFGCNEPNAESRTSEVTNTIDKTEPSPMFWDYAISTNMLQTELSLLARQKTPDSQLVTLADSAYQLHSFALGRLRKIAQKYEHIQLPDSLSGADKATIAEFRLLDQEEFKTRYLNYLQQSSNSQLSRYQEALTETEDPALRIWLNTMRNRLRSQQSGYAAIDSVTTGK</sequence>
<dbReference type="Pfam" id="PF13628">
    <property type="entry name" value="DUF4142"/>
    <property type="match status" value="1"/>
</dbReference>
<evidence type="ECO:0000259" key="1">
    <source>
        <dbReference type="Pfam" id="PF13628"/>
    </source>
</evidence>
<dbReference type="Proteomes" id="UP000474777">
    <property type="component" value="Unassembled WGS sequence"/>
</dbReference>
<accession>A0A6B3LT21</accession>
<dbReference type="InterPro" id="IPR025419">
    <property type="entry name" value="DUF4142"/>
</dbReference>
<proteinExistence type="predicted"/>
<organism evidence="2 3">
    <name type="scientific">Pontibacter burrus</name>
    <dbReference type="NCBI Taxonomy" id="2704466"/>
    <lineage>
        <taxon>Bacteria</taxon>
        <taxon>Pseudomonadati</taxon>
        <taxon>Bacteroidota</taxon>
        <taxon>Cytophagia</taxon>
        <taxon>Cytophagales</taxon>
        <taxon>Hymenobacteraceae</taxon>
        <taxon>Pontibacter</taxon>
    </lineage>
</organism>
<feature type="domain" description="DUF4142" evidence="1">
    <location>
        <begin position="46"/>
        <end position="172"/>
    </location>
</feature>
<evidence type="ECO:0000313" key="2">
    <source>
        <dbReference type="EMBL" id="NEM96620.1"/>
    </source>
</evidence>
<name>A0A6B3LT21_9BACT</name>
<comment type="caution">
    <text evidence="2">The sequence shown here is derived from an EMBL/GenBank/DDBJ whole genome shotgun (WGS) entry which is preliminary data.</text>
</comment>
<dbReference type="RefSeq" id="WP_163912122.1">
    <property type="nucleotide sequence ID" value="NZ_JAAGWD010000001.1"/>
</dbReference>
<protein>
    <submittedName>
        <fullName evidence="2">DUF4142 domain-containing protein</fullName>
    </submittedName>
</protein>
<reference evidence="2 3" key="1">
    <citation type="submission" date="2020-02" db="EMBL/GenBank/DDBJ databases">
        <authorList>
            <person name="Kim M.K."/>
        </authorList>
    </citation>
    <scope>NUCLEOTIDE SEQUENCE [LARGE SCALE GENOMIC DNA]</scope>
    <source>
        <strain evidence="2 3">BT327</strain>
    </source>
</reference>
<keyword evidence="3" id="KW-1185">Reference proteome</keyword>
<dbReference type="PROSITE" id="PS51257">
    <property type="entry name" value="PROKAR_LIPOPROTEIN"/>
    <property type="match status" value="1"/>
</dbReference>
<evidence type="ECO:0000313" key="3">
    <source>
        <dbReference type="Proteomes" id="UP000474777"/>
    </source>
</evidence>
<dbReference type="EMBL" id="JAAGWD010000001">
    <property type="protein sequence ID" value="NEM96620.1"/>
    <property type="molecule type" value="Genomic_DNA"/>
</dbReference>